<evidence type="ECO:0000313" key="2">
    <source>
        <dbReference type="EMBL" id="JAH11621.1"/>
    </source>
</evidence>
<protein>
    <submittedName>
        <fullName evidence="2">Uncharacterized protein</fullName>
    </submittedName>
</protein>
<accession>A0A0E9Q3Z3</accession>
<keyword evidence="1" id="KW-1133">Transmembrane helix</keyword>
<name>A0A0E9Q3Z3_ANGAN</name>
<keyword evidence="1" id="KW-0812">Transmembrane</keyword>
<feature type="transmembrane region" description="Helical" evidence="1">
    <location>
        <begin position="12"/>
        <end position="34"/>
    </location>
</feature>
<evidence type="ECO:0000256" key="1">
    <source>
        <dbReference type="SAM" id="Phobius"/>
    </source>
</evidence>
<proteinExistence type="predicted"/>
<organism evidence="2">
    <name type="scientific">Anguilla anguilla</name>
    <name type="common">European freshwater eel</name>
    <name type="synonym">Muraena anguilla</name>
    <dbReference type="NCBI Taxonomy" id="7936"/>
    <lineage>
        <taxon>Eukaryota</taxon>
        <taxon>Metazoa</taxon>
        <taxon>Chordata</taxon>
        <taxon>Craniata</taxon>
        <taxon>Vertebrata</taxon>
        <taxon>Euteleostomi</taxon>
        <taxon>Actinopterygii</taxon>
        <taxon>Neopterygii</taxon>
        <taxon>Teleostei</taxon>
        <taxon>Anguilliformes</taxon>
        <taxon>Anguillidae</taxon>
        <taxon>Anguilla</taxon>
    </lineage>
</organism>
<dbReference type="EMBL" id="GBXM01096956">
    <property type="protein sequence ID" value="JAH11621.1"/>
    <property type="molecule type" value="Transcribed_RNA"/>
</dbReference>
<reference evidence="2" key="1">
    <citation type="submission" date="2014-11" db="EMBL/GenBank/DDBJ databases">
        <authorList>
            <person name="Amaro Gonzalez C."/>
        </authorList>
    </citation>
    <scope>NUCLEOTIDE SEQUENCE</scope>
</reference>
<dbReference type="AlphaFoldDB" id="A0A0E9Q3Z3"/>
<keyword evidence="1" id="KW-0472">Membrane</keyword>
<reference evidence="2" key="2">
    <citation type="journal article" date="2015" name="Fish Shellfish Immunol.">
        <title>Early steps in the European eel (Anguilla anguilla)-Vibrio vulnificus interaction in the gills: Role of the RtxA13 toxin.</title>
        <authorList>
            <person name="Callol A."/>
            <person name="Pajuelo D."/>
            <person name="Ebbesson L."/>
            <person name="Teles M."/>
            <person name="MacKenzie S."/>
            <person name="Amaro C."/>
        </authorList>
    </citation>
    <scope>NUCLEOTIDE SEQUENCE</scope>
</reference>
<sequence length="49" mass="5476">MKLDFVEKFLPTLGTLLGLFICMNFVPVILMTGFERTLSTVYTHGGILP</sequence>